<proteinExistence type="predicted"/>
<dbReference type="InterPro" id="IPR040000">
    <property type="entry name" value="NOP9"/>
</dbReference>
<protein>
    <recommendedName>
        <fullName evidence="4">Pumilio domain-containing protein NOP9</fullName>
    </recommendedName>
</protein>
<feature type="region of interest" description="Disordered" evidence="2">
    <location>
        <begin position="418"/>
        <end position="442"/>
    </location>
</feature>
<organism evidence="3">
    <name type="scientific">Picocystis salinarum</name>
    <dbReference type="NCBI Taxonomy" id="88271"/>
    <lineage>
        <taxon>Eukaryota</taxon>
        <taxon>Viridiplantae</taxon>
        <taxon>Chlorophyta</taxon>
        <taxon>Picocystophyceae</taxon>
        <taxon>Picocystales</taxon>
        <taxon>Picocystaceae</taxon>
        <taxon>Picocystis</taxon>
    </lineage>
</organism>
<dbReference type="GO" id="GO:0000447">
    <property type="term" value="P:endonucleolytic cleavage in ITS1 to separate SSU-rRNA from 5.8S rRNA and LSU-rRNA from tricistronic rRNA transcript (SSU-rRNA, 5.8S rRNA, LSU-rRNA)"/>
    <property type="evidence" value="ECO:0007669"/>
    <property type="project" value="TreeGrafter"/>
</dbReference>
<dbReference type="GO" id="GO:0030688">
    <property type="term" value="C:preribosome, small subunit precursor"/>
    <property type="evidence" value="ECO:0007669"/>
    <property type="project" value="TreeGrafter"/>
</dbReference>
<dbReference type="GO" id="GO:0030686">
    <property type="term" value="C:90S preribosome"/>
    <property type="evidence" value="ECO:0007669"/>
    <property type="project" value="TreeGrafter"/>
</dbReference>
<dbReference type="PANTHER" id="PTHR13102:SF0">
    <property type="entry name" value="NUCLEOLAR PROTEIN 9"/>
    <property type="match status" value="1"/>
</dbReference>
<dbReference type="InterPro" id="IPR011989">
    <property type="entry name" value="ARM-like"/>
</dbReference>
<dbReference type="PANTHER" id="PTHR13102">
    <property type="entry name" value="NUCLEOLAR PROTEIN 9"/>
    <property type="match status" value="1"/>
</dbReference>
<keyword evidence="1" id="KW-0677">Repeat</keyword>
<dbReference type="GO" id="GO:0000472">
    <property type="term" value="P:endonucleolytic cleavage to generate mature 5'-end of SSU-rRNA from (SSU-rRNA, 5.8S rRNA, LSU-rRNA)"/>
    <property type="evidence" value="ECO:0007669"/>
    <property type="project" value="TreeGrafter"/>
</dbReference>
<sequence length="609" mass="67675">MAAQGRGRADATDFRERVDESTASYFVDVERNLKQLVNDPEQQEAKEALLNNALEETQGKQLQTACDHRCSKPLELLLQHASGKQLIEFLRGFGNSDKIVTLFTNPFGSHVAEALLQTLGEQLEYLDEAEWQQTKKLVIDAAQVLAEDVVKVAKSKYGSHALRTWVRMLSGQMGDGHTGAGKQRDTKRNAAWKVRKTIKGPFKELFQTWGKLVMKSVEGEMPTLLRHPSASPFLQAFLQACEGDEKLHRRALNIFVIRDANANGSQLVEMDASEMTNLMKEKTSSHAIEALLASMPEELRHAFYTQVLRGKMLKLCLHPAANYPVQSFISSTTSEPLVGLVLEELGIHFGTLLQRQRAGVVAALVEASARLRHERKATCKSLARGVLSSCDVVHDNNSKMNKNDYKKLVPLLLKVDTGPKNQAKGHKFGKKKRKREETEPLSARNERDFSVLGCQILSIVLSFPLDCCQQFVDSMTSLPEAELVEITCSPCGSRAVEAFFDSAAPSTSKKKLATVFDRHLEDMCFLPGPSFVLQKAFSFADASTRESYAQKLAHHRSALAGCRHGPHILRACGAEEYAADPKGWSEKQKRKTNQLKSFAKDFGNGTSLF</sequence>
<dbReference type="EMBL" id="HBIS01000540">
    <property type="protein sequence ID" value="CAE0606637.1"/>
    <property type="molecule type" value="Transcribed_RNA"/>
</dbReference>
<dbReference type="GO" id="GO:0005730">
    <property type="term" value="C:nucleolus"/>
    <property type="evidence" value="ECO:0007669"/>
    <property type="project" value="TreeGrafter"/>
</dbReference>
<evidence type="ECO:0008006" key="4">
    <source>
        <dbReference type="Google" id="ProtNLM"/>
    </source>
</evidence>
<feature type="compositionally biased region" description="Basic residues" evidence="2">
    <location>
        <begin position="423"/>
        <end position="434"/>
    </location>
</feature>
<evidence type="ECO:0000313" key="3">
    <source>
        <dbReference type="EMBL" id="CAE0606637.1"/>
    </source>
</evidence>
<dbReference type="GO" id="GO:0003723">
    <property type="term" value="F:RNA binding"/>
    <property type="evidence" value="ECO:0007669"/>
    <property type="project" value="InterPro"/>
</dbReference>
<dbReference type="Gene3D" id="1.25.10.10">
    <property type="entry name" value="Leucine-rich Repeat Variant"/>
    <property type="match status" value="2"/>
</dbReference>
<accession>A0A7S3U8X7</accession>
<name>A0A7S3U8X7_9CHLO</name>
<dbReference type="GO" id="GO:0000480">
    <property type="term" value="P:endonucleolytic cleavage in 5'-ETS of tricistronic rRNA transcript (SSU-rRNA, 5.8S rRNA, LSU-rRNA)"/>
    <property type="evidence" value="ECO:0007669"/>
    <property type="project" value="TreeGrafter"/>
</dbReference>
<dbReference type="SUPFAM" id="SSF48371">
    <property type="entry name" value="ARM repeat"/>
    <property type="match status" value="1"/>
</dbReference>
<dbReference type="Pfam" id="PF22493">
    <property type="entry name" value="PUF_NOP9"/>
    <property type="match status" value="1"/>
</dbReference>
<evidence type="ECO:0000256" key="1">
    <source>
        <dbReference type="ARBA" id="ARBA00022737"/>
    </source>
</evidence>
<dbReference type="AlphaFoldDB" id="A0A7S3U8X7"/>
<evidence type="ECO:0000256" key="2">
    <source>
        <dbReference type="SAM" id="MobiDB-lite"/>
    </source>
</evidence>
<dbReference type="GO" id="GO:0000056">
    <property type="term" value="P:ribosomal small subunit export from nucleus"/>
    <property type="evidence" value="ECO:0007669"/>
    <property type="project" value="TreeGrafter"/>
</dbReference>
<reference evidence="3" key="1">
    <citation type="submission" date="2021-01" db="EMBL/GenBank/DDBJ databases">
        <authorList>
            <person name="Corre E."/>
            <person name="Pelletier E."/>
            <person name="Niang G."/>
            <person name="Scheremetjew M."/>
            <person name="Finn R."/>
            <person name="Kale V."/>
            <person name="Holt S."/>
            <person name="Cochrane G."/>
            <person name="Meng A."/>
            <person name="Brown T."/>
            <person name="Cohen L."/>
        </authorList>
    </citation>
    <scope>NUCLEOTIDE SEQUENCE</scope>
    <source>
        <strain evidence="3">CCMP1897</strain>
    </source>
</reference>
<gene>
    <name evidence="3" type="ORF">PSAL00342_LOCUS453</name>
</gene>
<dbReference type="InterPro" id="IPR016024">
    <property type="entry name" value="ARM-type_fold"/>
</dbReference>
<dbReference type="SMART" id="SM00025">
    <property type="entry name" value="Pumilio"/>
    <property type="match status" value="7"/>
</dbReference>
<dbReference type="InterPro" id="IPR001313">
    <property type="entry name" value="Pumilio_RNA-bd_rpt"/>
</dbReference>